<name>A0A8J8NF63_HALGN</name>
<evidence type="ECO:0000256" key="5">
    <source>
        <dbReference type="RuleBase" id="RU003796"/>
    </source>
</evidence>
<feature type="compositionally biased region" description="Basic and acidic residues" evidence="6">
    <location>
        <begin position="404"/>
        <end position="418"/>
    </location>
</feature>
<dbReference type="GO" id="GO:0000981">
    <property type="term" value="F:DNA-binding transcription factor activity, RNA polymerase II-specific"/>
    <property type="evidence" value="ECO:0007669"/>
    <property type="project" value="TreeGrafter"/>
</dbReference>
<feature type="region of interest" description="Disordered" evidence="6">
    <location>
        <begin position="1"/>
        <end position="29"/>
    </location>
</feature>
<evidence type="ECO:0000313" key="9">
    <source>
        <dbReference type="Proteomes" id="UP000785679"/>
    </source>
</evidence>
<reference evidence="8" key="1">
    <citation type="submission" date="2019-06" db="EMBL/GenBank/DDBJ databases">
        <authorList>
            <person name="Zheng W."/>
        </authorList>
    </citation>
    <scope>NUCLEOTIDE SEQUENCE</scope>
    <source>
        <strain evidence="8">QDHG01</strain>
    </source>
</reference>
<dbReference type="InterPro" id="IPR015633">
    <property type="entry name" value="E2F"/>
</dbReference>
<dbReference type="PANTHER" id="PTHR12081:SF7">
    <property type="entry name" value="TRANSCRIPTION FACTOR EFL-3"/>
    <property type="match status" value="1"/>
</dbReference>
<dbReference type="OrthoDB" id="5318at2759"/>
<feature type="domain" description="E2F/DP family winged-helix DNA-binding" evidence="7">
    <location>
        <begin position="190"/>
        <end position="259"/>
    </location>
</feature>
<proteinExistence type="inferred from homology"/>
<comment type="subcellular location">
    <subcellularLocation>
        <location evidence="5">Nucleus</location>
    </subcellularLocation>
</comment>
<evidence type="ECO:0000256" key="3">
    <source>
        <dbReference type="ARBA" id="ARBA00023125"/>
    </source>
</evidence>
<comment type="caution">
    <text evidence="8">The sequence shown here is derived from an EMBL/GenBank/DDBJ whole genome shotgun (WGS) entry which is preliminary data.</text>
</comment>
<dbReference type="InterPro" id="IPR003316">
    <property type="entry name" value="E2F_WHTH_DNA-bd_dom"/>
</dbReference>
<evidence type="ECO:0000313" key="8">
    <source>
        <dbReference type="EMBL" id="TNV73659.1"/>
    </source>
</evidence>
<protein>
    <recommendedName>
        <fullName evidence="7">E2F/DP family winged-helix DNA-binding domain-containing protein</fullName>
    </recommendedName>
</protein>
<evidence type="ECO:0000259" key="7">
    <source>
        <dbReference type="SMART" id="SM01372"/>
    </source>
</evidence>
<dbReference type="GO" id="GO:0000978">
    <property type="term" value="F:RNA polymerase II cis-regulatory region sequence-specific DNA binding"/>
    <property type="evidence" value="ECO:0007669"/>
    <property type="project" value="InterPro"/>
</dbReference>
<feature type="compositionally biased region" description="Basic and acidic residues" evidence="6">
    <location>
        <begin position="425"/>
        <end position="436"/>
    </location>
</feature>
<accession>A0A8J8NF63</accession>
<dbReference type="Pfam" id="PF02319">
    <property type="entry name" value="WHD_E2F_TDP"/>
    <property type="match status" value="2"/>
</dbReference>
<gene>
    <name evidence="8" type="ORF">FGO68_gene2885</name>
</gene>
<feature type="compositionally biased region" description="Polar residues" evidence="6">
    <location>
        <begin position="46"/>
        <end position="58"/>
    </location>
</feature>
<comment type="similarity">
    <text evidence="1 5">Belongs to the E2F/DP family.</text>
</comment>
<dbReference type="InterPro" id="IPR036388">
    <property type="entry name" value="WH-like_DNA-bd_sf"/>
</dbReference>
<keyword evidence="4 5" id="KW-0804">Transcription</keyword>
<keyword evidence="9" id="KW-1185">Reference proteome</keyword>
<evidence type="ECO:0000256" key="6">
    <source>
        <dbReference type="SAM" id="MobiDB-lite"/>
    </source>
</evidence>
<feature type="compositionally biased region" description="Polar residues" evidence="6">
    <location>
        <begin position="437"/>
        <end position="446"/>
    </location>
</feature>
<evidence type="ECO:0000256" key="2">
    <source>
        <dbReference type="ARBA" id="ARBA00023015"/>
    </source>
</evidence>
<feature type="region of interest" description="Disordered" evidence="6">
    <location>
        <begin position="46"/>
        <end position="125"/>
    </location>
</feature>
<keyword evidence="3 5" id="KW-0238">DNA-binding</keyword>
<dbReference type="Gene3D" id="1.10.10.10">
    <property type="entry name" value="Winged helix-like DNA-binding domain superfamily/Winged helix DNA-binding domain"/>
    <property type="match status" value="2"/>
</dbReference>
<dbReference type="PANTHER" id="PTHR12081">
    <property type="entry name" value="TRANSCRIPTION FACTOR E2F"/>
    <property type="match status" value="1"/>
</dbReference>
<evidence type="ECO:0000256" key="4">
    <source>
        <dbReference type="ARBA" id="ARBA00023163"/>
    </source>
</evidence>
<sequence length="688" mass="78102">MEESGNPKKSQLDTGSTKSNKVTKINGGATLGGKFKMVYSIKSKKTSVNMSNSISQGSLDKKPIGTGPLLKASSNHYNQELEQTEGIQPNQKSPSKIVQALDQQSSCSNNESSKEKIYQSDSEETIDKHNEISDINGRLAGKQSAPIFKVQKRKVLKQINDFDDDNLNQYGEIKLQDQQRKPKQNQISSRSEKSLGEICLKFLNKFGSSTTEEKVKEVNVEDCVGILGIERRRMYDIVNILESFEMVRRIQKNVYEVLSPETIKNKIEDLETKEAQKKAETPLEGPQLGGLSFIEEQMNPNLISIKTKKHKSLGVLNLIFIKLFIQKGPLLSLDDAAEYIFDEDDDGQKKFKSKSRRLYDIANVLKSLGIIQKQKNSLNKNVFVWIGSKGFSIEKNGVQEETENLGRREEKTLRKLESKNINSNEEEKDHDNKENNQRFINQSLNPEPQDCFDEKTFGGRPQEGNSQIQNIDQTFMDALQRMSQDPKSLGPGFSYPDFLLNNPFCSLLQPSQGQNPFNVPNQNPQTPVQSQHYHNMQNHLSQLGFMDDPTLLRKRLMSFTSTPQQPQHHPTTYQEQFSQAQMMNKVLETLKRRPTSLNSVYSQSMIFPQSQAMQSTYPQQQQQGNSMNLQGFQFPPTSQLAGIESTLQQLYSQQQQLYQQQQILIQSLSQNSIVKSKPPANGEPGQRE</sequence>
<feature type="domain" description="E2F/DP family winged-helix DNA-binding" evidence="7">
    <location>
        <begin position="308"/>
        <end position="387"/>
    </location>
</feature>
<feature type="region of interest" description="Disordered" evidence="6">
    <location>
        <begin position="399"/>
        <end position="466"/>
    </location>
</feature>
<organism evidence="8 9">
    <name type="scientific">Halteria grandinella</name>
    <dbReference type="NCBI Taxonomy" id="5974"/>
    <lineage>
        <taxon>Eukaryota</taxon>
        <taxon>Sar</taxon>
        <taxon>Alveolata</taxon>
        <taxon>Ciliophora</taxon>
        <taxon>Intramacronucleata</taxon>
        <taxon>Spirotrichea</taxon>
        <taxon>Stichotrichia</taxon>
        <taxon>Sporadotrichida</taxon>
        <taxon>Halteriidae</taxon>
        <taxon>Halteria</taxon>
    </lineage>
</organism>
<dbReference type="EMBL" id="RRYP01018386">
    <property type="protein sequence ID" value="TNV73659.1"/>
    <property type="molecule type" value="Genomic_DNA"/>
</dbReference>
<evidence type="ECO:0000256" key="1">
    <source>
        <dbReference type="ARBA" id="ARBA00010940"/>
    </source>
</evidence>
<dbReference type="SUPFAM" id="SSF46785">
    <property type="entry name" value="Winged helix' DNA-binding domain"/>
    <property type="match status" value="2"/>
</dbReference>
<feature type="compositionally biased region" description="Polar residues" evidence="6">
    <location>
        <begin position="7"/>
        <end position="23"/>
    </location>
</feature>
<feature type="compositionally biased region" description="Polar residues" evidence="6">
    <location>
        <begin position="72"/>
        <end position="96"/>
    </location>
</feature>
<keyword evidence="2 5" id="KW-0805">Transcription regulation</keyword>
<dbReference type="InterPro" id="IPR036390">
    <property type="entry name" value="WH_DNA-bd_sf"/>
</dbReference>
<dbReference type="GO" id="GO:0090575">
    <property type="term" value="C:RNA polymerase II transcription regulator complex"/>
    <property type="evidence" value="ECO:0007669"/>
    <property type="project" value="TreeGrafter"/>
</dbReference>
<dbReference type="AlphaFoldDB" id="A0A8J8NF63"/>
<dbReference type="Proteomes" id="UP000785679">
    <property type="component" value="Unassembled WGS sequence"/>
</dbReference>
<keyword evidence="5" id="KW-0539">Nucleus</keyword>
<dbReference type="SMART" id="SM01372">
    <property type="entry name" value="E2F_TDP"/>
    <property type="match status" value="2"/>
</dbReference>